<evidence type="ECO:0000256" key="2">
    <source>
        <dbReference type="SAM" id="MobiDB-lite"/>
    </source>
</evidence>
<feature type="domain" description="Histidine kinase/HSP90-like ATPase" evidence="3">
    <location>
        <begin position="30"/>
        <end position="145"/>
    </location>
</feature>
<feature type="compositionally biased region" description="Basic and acidic residues" evidence="2">
    <location>
        <begin position="95"/>
        <end position="106"/>
    </location>
</feature>
<organism evidence="4 5">
    <name type="scientific">Streptomyces luomodiensis</name>
    <dbReference type="NCBI Taxonomy" id="3026192"/>
    <lineage>
        <taxon>Bacteria</taxon>
        <taxon>Bacillati</taxon>
        <taxon>Actinomycetota</taxon>
        <taxon>Actinomycetes</taxon>
        <taxon>Kitasatosporales</taxon>
        <taxon>Streptomycetaceae</taxon>
        <taxon>Streptomyces</taxon>
    </lineage>
</organism>
<feature type="region of interest" description="Disordered" evidence="2">
    <location>
        <begin position="1"/>
        <end position="28"/>
    </location>
</feature>
<evidence type="ECO:0000259" key="3">
    <source>
        <dbReference type="Pfam" id="PF13581"/>
    </source>
</evidence>
<sequence>MIVQPLTARPRQAPRPTASRRASSCSADVTPESVRAFRKLTKTTARQWALPDDTVEVLTLIVSELVTNVLAHSGSDEVAVLLVLDHENVQLEVKDHGTWQPRHSDDTPSEDSTSGRGLQLIQALTTTCGIRHASPDAKGTSVWAQISVQDSS</sequence>
<dbReference type="Pfam" id="PF13581">
    <property type="entry name" value="HATPase_c_2"/>
    <property type="match status" value="1"/>
</dbReference>
<dbReference type="InterPro" id="IPR050267">
    <property type="entry name" value="Anti-sigma-factor_SerPK"/>
</dbReference>
<keyword evidence="4" id="KW-0067">ATP-binding</keyword>
<keyword evidence="1" id="KW-0418">Kinase</keyword>
<dbReference type="InterPro" id="IPR003594">
    <property type="entry name" value="HATPase_dom"/>
</dbReference>
<keyword evidence="1" id="KW-0723">Serine/threonine-protein kinase</keyword>
<dbReference type="EMBL" id="CP117522">
    <property type="protein sequence ID" value="WNE93952.1"/>
    <property type="molecule type" value="Genomic_DNA"/>
</dbReference>
<keyword evidence="4" id="KW-0547">Nucleotide-binding</keyword>
<evidence type="ECO:0000313" key="5">
    <source>
        <dbReference type="Proteomes" id="UP001305606"/>
    </source>
</evidence>
<keyword evidence="5" id="KW-1185">Reference proteome</keyword>
<dbReference type="InterPro" id="IPR036890">
    <property type="entry name" value="HATPase_C_sf"/>
</dbReference>
<accession>A0ABY9UPN2</accession>
<evidence type="ECO:0000256" key="1">
    <source>
        <dbReference type="ARBA" id="ARBA00022527"/>
    </source>
</evidence>
<dbReference type="Proteomes" id="UP001305606">
    <property type="component" value="Chromosome"/>
</dbReference>
<dbReference type="CDD" id="cd16936">
    <property type="entry name" value="HATPase_RsbW-like"/>
    <property type="match status" value="1"/>
</dbReference>
<protein>
    <submittedName>
        <fullName evidence="4">ATP-binding protein</fullName>
    </submittedName>
</protein>
<proteinExistence type="predicted"/>
<gene>
    <name evidence="4" type="ORF">PS467_00730</name>
</gene>
<feature type="region of interest" description="Disordered" evidence="2">
    <location>
        <begin position="95"/>
        <end position="116"/>
    </location>
</feature>
<reference evidence="4 5" key="1">
    <citation type="submission" date="2023-02" db="EMBL/GenBank/DDBJ databases">
        <title>Streptomyces sp. SCA4-21 with antifungal activity against Fusarium oxysporum f. sp. cubense, Streptomyces sp. SCA2-17 with antifungal activity against Fusarium oxysporum f. sp. cubense.</title>
        <authorList>
            <person name="Qi D."/>
        </authorList>
    </citation>
    <scope>NUCLEOTIDE SEQUENCE [LARGE SCALE GENOMIC DNA]</scope>
    <source>
        <strain evidence="4 5">SCA4-21</strain>
    </source>
</reference>
<name>A0ABY9UPN2_9ACTN</name>
<keyword evidence="1" id="KW-0808">Transferase</keyword>
<evidence type="ECO:0000313" key="4">
    <source>
        <dbReference type="EMBL" id="WNE93952.1"/>
    </source>
</evidence>
<dbReference type="Gene3D" id="3.30.565.10">
    <property type="entry name" value="Histidine kinase-like ATPase, C-terminal domain"/>
    <property type="match status" value="1"/>
</dbReference>
<dbReference type="PANTHER" id="PTHR35526:SF3">
    <property type="entry name" value="ANTI-SIGMA-F FACTOR RSBW"/>
    <property type="match status" value="1"/>
</dbReference>
<dbReference type="RefSeq" id="WP_311033445.1">
    <property type="nucleotide sequence ID" value="NZ_CP117522.1"/>
</dbReference>
<dbReference type="SUPFAM" id="SSF55874">
    <property type="entry name" value="ATPase domain of HSP90 chaperone/DNA topoisomerase II/histidine kinase"/>
    <property type="match status" value="1"/>
</dbReference>
<dbReference type="GO" id="GO:0005524">
    <property type="term" value="F:ATP binding"/>
    <property type="evidence" value="ECO:0007669"/>
    <property type="project" value="UniProtKB-KW"/>
</dbReference>
<dbReference type="PANTHER" id="PTHR35526">
    <property type="entry name" value="ANTI-SIGMA-F FACTOR RSBW-RELATED"/>
    <property type="match status" value="1"/>
</dbReference>